<organism evidence="1 2">
    <name type="scientific">Armillaria tabescens</name>
    <name type="common">Ringless honey mushroom</name>
    <name type="synonym">Agaricus tabescens</name>
    <dbReference type="NCBI Taxonomy" id="1929756"/>
    <lineage>
        <taxon>Eukaryota</taxon>
        <taxon>Fungi</taxon>
        <taxon>Dikarya</taxon>
        <taxon>Basidiomycota</taxon>
        <taxon>Agaricomycotina</taxon>
        <taxon>Agaricomycetes</taxon>
        <taxon>Agaricomycetidae</taxon>
        <taxon>Agaricales</taxon>
        <taxon>Marasmiineae</taxon>
        <taxon>Physalacriaceae</taxon>
        <taxon>Desarmillaria</taxon>
    </lineage>
</organism>
<accession>A0AA39JCP3</accession>
<dbReference type="RefSeq" id="XP_060323507.1">
    <property type="nucleotide sequence ID" value="XM_060480419.1"/>
</dbReference>
<sequence>MGTDPFLAVIVFTSPSELLLLVFSCCHPASIYLVCKSIIICEYLVFYNENRHRGLCVCTCAASLGVDSFHCDSVRVLQRRWHGRRSFHRLSTKFDAFSSLYAPDVSVVPASASVPVDRICEAWIRYWYIVLGSRNYGGTKSHH</sequence>
<gene>
    <name evidence="1" type="ORF">EV420DRAFT_1752747</name>
</gene>
<dbReference type="EMBL" id="JAUEPS010000078">
    <property type="protein sequence ID" value="KAK0440183.1"/>
    <property type="molecule type" value="Genomic_DNA"/>
</dbReference>
<proteinExistence type="predicted"/>
<dbReference type="Proteomes" id="UP001175211">
    <property type="component" value="Unassembled WGS sequence"/>
</dbReference>
<dbReference type="AlphaFoldDB" id="A0AA39JCP3"/>
<reference evidence="1" key="1">
    <citation type="submission" date="2023-06" db="EMBL/GenBank/DDBJ databases">
        <authorList>
            <consortium name="Lawrence Berkeley National Laboratory"/>
            <person name="Ahrendt S."/>
            <person name="Sahu N."/>
            <person name="Indic B."/>
            <person name="Wong-Bajracharya J."/>
            <person name="Merenyi Z."/>
            <person name="Ke H.-M."/>
            <person name="Monk M."/>
            <person name="Kocsube S."/>
            <person name="Drula E."/>
            <person name="Lipzen A."/>
            <person name="Balint B."/>
            <person name="Henrissat B."/>
            <person name="Andreopoulos B."/>
            <person name="Martin F.M."/>
            <person name="Harder C.B."/>
            <person name="Rigling D."/>
            <person name="Ford K.L."/>
            <person name="Foster G.D."/>
            <person name="Pangilinan J."/>
            <person name="Papanicolaou A."/>
            <person name="Barry K."/>
            <person name="LaButti K."/>
            <person name="Viragh M."/>
            <person name="Koriabine M."/>
            <person name="Yan M."/>
            <person name="Riley R."/>
            <person name="Champramary S."/>
            <person name="Plett K.L."/>
            <person name="Tsai I.J."/>
            <person name="Slot J."/>
            <person name="Sipos G."/>
            <person name="Plett J."/>
            <person name="Nagy L.G."/>
            <person name="Grigoriev I.V."/>
        </authorList>
    </citation>
    <scope>NUCLEOTIDE SEQUENCE</scope>
    <source>
        <strain evidence="1">CCBAS 213</strain>
    </source>
</reference>
<evidence type="ECO:0000313" key="1">
    <source>
        <dbReference type="EMBL" id="KAK0440183.1"/>
    </source>
</evidence>
<evidence type="ECO:0000313" key="2">
    <source>
        <dbReference type="Proteomes" id="UP001175211"/>
    </source>
</evidence>
<dbReference type="GeneID" id="85363967"/>
<comment type="caution">
    <text evidence="1">The sequence shown here is derived from an EMBL/GenBank/DDBJ whole genome shotgun (WGS) entry which is preliminary data.</text>
</comment>
<keyword evidence="2" id="KW-1185">Reference proteome</keyword>
<protein>
    <submittedName>
        <fullName evidence="1">Uncharacterized protein</fullName>
    </submittedName>
</protein>
<name>A0AA39JCP3_ARMTA</name>